<keyword evidence="2" id="KW-1133">Transmembrane helix</keyword>
<evidence type="ECO:0000256" key="3">
    <source>
        <dbReference type="SAM" id="SignalP"/>
    </source>
</evidence>
<keyword evidence="2" id="KW-0472">Membrane</keyword>
<evidence type="ECO:0000313" key="4">
    <source>
        <dbReference type="EMBL" id="OQE08587.1"/>
    </source>
</evidence>
<accession>A0A1V6S3G9</accession>
<dbReference type="AlphaFoldDB" id="A0A1V6S3G9"/>
<reference evidence="5" key="1">
    <citation type="journal article" date="2017" name="Nat. Microbiol.">
        <title>Global analysis of biosynthetic gene clusters reveals vast potential of secondary metabolite production in Penicillium species.</title>
        <authorList>
            <person name="Nielsen J.C."/>
            <person name="Grijseels S."/>
            <person name="Prigent S."/>
            <person name="Ji B."/>
            <person name="Dainat J."/>
            <person name="Nielsen K.F."/>
            <person name="Frisvad J.C."/>
            <person name="Workman M."/>
            <person name="Nielsen J."/>
        </authorList>
    </citation>
    <scope>NUCLEOTIDE SEQUENCE [LARGE SCALE GENOMIC DNA]</scope>
    <source>
        <strain evidence="5">IBT 29486</strain>
    </source>
</reference>
<name>A0A1V6S3G9_9EURO</name>
<feature type="region of interest" description="Disordered" evidence="1">
    <location>
        <begin position="134"/>
        <end position="169"/>
    </location>
</feature>
<evidence type="ECO:0000256" key="2">
    <source>
        <dbReference type="SAM" id="Phobius"/>
    </source>
</evidence>
<comment type="caution">
    <text evidence="4">The sequence shown here is derived from an EMBL/GenBank/DDBJ whole genome shotgun (WGS) entry which is preliminary data.</text>
</comment>
<evidence type="ECO:0000256" key="1">
    <source>
        <dbReference type="SAM" id="MobiDB-lite"/>
    </source>
</evidence>
<keyword evidence="5" id="KW-1185">Reference proteome</keyword>
<feature type="compositionally biased region" description="Low complexity" evidence="1">
    <location>
        <begin position="134"/>
        <end position="155"/>
    </location>
</feature>
<feature type="chain" id="PRO_5013229482" evidence="3">
    <location>
        <begin position="22"/>
        <end position="265"/>
    </location>
</feature>
<keyword evidence="2" id="KW-0812">Transmembrane</keyword>
<feature type="signal peptide" evidence="3">
    <location>
        <begin position="1"/>
        <end position="21"/>
    </location>
</feature>
<gene>
    <name evidence="4" type="ORF">PENVUL_c009G08587</name>
</gene>
<dbReference type="Proteomes" id="UP000191518">
    <property type="component" value="Unassembled WGS sequence"/>
</dbReference>
<feature type="transmembrane region" description="Helical" evidence="2">
    <location>
        <begin position="172"/>
        <end position="196"/>
    </location>
</feature>
<dbReference type="OrthoDB" id="5414836at2759"/>
<protein>
    <submittedName>
        <fullName evidence="4">Uncharacterized protein</fullName>
    </submittedName>
</protein>
<keyword evidence="3" id="KW-0732">Signal</keyword>
<sequence>MFFYRGLALLVGFVVLSNVGAQTTLDSYPGCYSSCGFVITDYKAGEFQMQALCDKSTSGGGLFFDNIEECANCVRTNNGLSSYFDLEDAEEIITVLQICPTAFPDSRDEMVSAILVISEYGHLAKTTTTEANTTTLSSTAVPATSVSATTTQPPSRTETPPVDESSHSEDKAWIAGPVVGSIVGVALVIVAAIFVLKRHKRNQGAGAAVDLNNQRGDAYEKAELPGEGKARHGLAIHNAMELDSNISAQELASREICELPGDERR</sequence>
<dbReference type="EMBL" id="MDYP01000009">
    <property type="protein sequence ID" value="OQE08587.1"/>
    <property type="molecule type" value="Genomic_DNA"/>
</dbReference>
<proteinExistence type="predicted"/>
<evidence type="ECO:0000313" key="5">
    <source>
        <dbReference type="Proteomes" id="UP000191518"/>
    </source>
</evidence>
<organism evidence="4 5">
    <name type="scientific">Penicillium vulpinum</name>
    <dbReference type="NCBI Taxonomy" id="29845"/>
    <lineage>
        <taxon>Eukaryota</taxon>
        <taxon>Fungi</taxon>
        <taxon>Dikarya</taxon>
        <taxon>Ascomycota</taxon>
        <taxon>Pezizomycotina</taxon>
        <taxon>Eurotiomycetes</taxon>
        <taxon>Eurotiomycetidae</taxon>
        <taxon>Eurotiales</taxon>
        <taxon>Aspergillaceae</taxon>
        <taxon>Penicillium</taxon>
    </lineage>
</organism>